<dbReference type="InterPro" id="IPR036640">
    <property type="entry name" value="ABC1_TM_sf"/>
</dbReference>
<dbReference type="InterPro" id="IPR027417">
    <property type="entry name" value="P-loop_NTPase"/>
</dbReference>
<evidence type="ECO:0000256" key="3">
    <source>
        <dbReference type="ARBA" id="ARBA00022741"/>
    </source>
</evidence>
<dbReference type="RefSeq" id="WP_191312278.1">
    <property type="nucleotide sequence ID" value="NZ_BNCL01000020.1"/>
</dbReference>
<gene>
    <name evidence="10" type="ORF">JL111_10160</name>
</gene>
<name>A0ABS1S571_9RHOB</name>
<dbReference type="InterPro" id="IPR003593">
    <property type="entry name" value="AAA+_ATPase"/>
</dbReference>
<dbReference type="Proteomes" id="UP000644749">
    <property type="component" value="Unassembled WGS sequence"/>
</dbReference>
<dbReference type="Pfam" id="PF00664">
    <property type="entry name" value="ABC_membrane"/>
    <property type="match status" value="1"/>
</dbReference>
<keyword evidence="4 10" id="KW-0067">ATP-binding</keyword>
<evidence type="ECO:0000256" key="1">
    <source>
        <dbReference type="ARBA" id="ARBA00004651"/>
    </source>
</evidence>
<dbReference type="PROSITE" id="PS50893">
    <property type="entry name" value="ABC_TRANSPORTER_2"/>
    <property type="match status" value="1"/>
</dbReference>
<dbReference type="InterPro" id="IPR017871">
    <property type="entry name" value="ABC_transporter-like_CS"/>
</dbReference>
<dbReference type="PANTHER" id="PTHR43394">
    <property type="entry name" value="ATP-DEPENDENT PERMEASE MDL1, MITOCHONDRIAL"/>
    <property type="match status" value="1"/>
</dbReference>
<dbReference type="PROSITE" id="PS50929">
    <property type="entry name" value="ABC_TM1F"/>
    <property type="match status" value="1"/>
</dbReference>
<keyword evidence="6 7" id="KW-0472">Membrane</keyword>
<keyword evidence="11" id="KW-1185">Reference proteome</keyword>
<feature type="domain" description="ABC transporter" evidence="8">
    <location>
        <begin position="351"/>
        <end position="586"/>
    </location>
</feature>
<dbReference type="Gene3D" id="1.20.1560.10">
    <property type="entry name" value="ABC transporter type 1, transmembrane domain"/>
    <property type="match status" value="1"/>
</dbReference>
<evidence type="ECO:0000256" key="6">
    <source>
        <dbReference type="ARBA" id="ARBA00023136"/>
    </source>
</evidence>
<dbReference type="InterPro" id="IPR011527">
    <property type="entry name" value="ABC1_TM_dom"/>
</dbReference>
<dbReference type="SUPFAM" id="SSF52540">
    <property type="entry name" value="P-loop containing nucleoside triphosphate hydrolases"/>
    <property type="match status" value="1"/>
</dbReference>
<dbReference type="SMART" id="SM00382">
    <property type="entry name" value="AAA"/>
    <property type="match status" value="1"/>
</dbReference>
<dbReference type="EMBL" id="JAESHT010000007">
    <property type="protein sequence ID" value="MBL3673850.1"/>
    <property type="molecule type" value="Genomic_DNA"/>
</dbReference>
<evidence type="ECO:0000259" key="8">
    <source>
        <dbReference type="PROSITE" id="PS50893"/>
    </source>
</evidence>
<dbReference type="InterPro" id="IPR039421">
    <property type="entry name" value="Type_1_exporter"/>
</dbReference>
<evidence type="ECO:0000256" key="5">
    <source>
        <dbReference type="ARBA" id="ARBA00022989"/>
    </source>
</evidence>
<evidence type="ECO:0000313" key="10">
    <source>
        <dbReference type="EMBL" id="MBL3673850.1"/>
    </source>
</evidence>
<feature type="transmembrane region" description="Helical" evidence="7">
    <location>
        <begin position="79"/>
        <end position="102"/>
    </location>
</feature>
<evidence type="ECO:0000256" key="4">
    <source>
        <dbReference type="ARBA" id="ARBA00022840"/>
    </source>
</evidence>
<evidence type="ECO:0000313" key="11">
    <source>
        <dbReference type="Proteomes" id="UP000644749"/>
    </source>
</evidence>
<dbReference type="PROSITE" id="PS00211">
    <property type="entry name" value="ABC_TRANSPORTER_1"/>
    <property type="match status" value="1"/>
</dbReference>
<organism evidence="10 11">
    <name type="scientific">Paracoccus aerius</name>
    <dbReference type="NCBI Taxonomy" id="1915382"/>
    <lineage>
        <taxon>Bacteria</taxon>
        <taxon>Pseudomonadati</taxon>
        <taxon>Pseudomonadota</taxon>
        <taxon>Alphaproteobacteria</taxon>
        <taxon>Rhodobacterales</taxon>
        <taxon>Paracoccaceae</taxon>
        <taxon>Paracoccus</taxon>
    </lineage>
</organism>
<protein>
    <submittedName>
        <fullName evidence="10">ABC transporter ATP-binding protein</fullName>
    </submittedName>
</protein>
<evidence type="ECO:0000256" key="7">
    <source>
        <dbReference type="SAM" id="Phobius"/>
    </source>
</evidence>
<accession>A0ABS1S571</accession>
<dbReference type="Pfam" id="PF00005">
    <property type="entry name" value="ABC_tran"/>
    <property type="match status" value="1"/>
</dbReference>
<keyword evidence="3" id="KW-0547">Nucleotide-binding</keyword>
<feature type="domain" description="ABC transmembrane type-1" evidence="9">
    <location>
        <begin position="25"/>
        <end position="319"/>
    </location>
</feature>
<evidence type="ECO:0000259" key="9">
    <source>
        <dbReference type="PROSITE" id="PS50929"/>
    </source>
</evidence>
<evidence type="ECO:0000256" key="2">
    <source>
        <dbReference type="ARBA" id="ARBA00022692"/>
    </source>
</evidence>
<proteinExistence type="predicted"/>
<dbReference type="Gene3D" id="3.40.50.300">
    <property type="entry name" value="P-loop containing nucleotide triphosphate hydrolases"/>
    <property type="match status" value="1"/>
</dbReference>
<dbReference type="InterPro" id="IPR003439">
    <property type="entry name" value="ABC_transporter-like_ATP-bd"/>
</dbReference>
<feature type="transmembrane region" description="Helical" evidence="7">
    <location>
        <begin position="274"/>
        <end position="301"/>
    </location>
</feature>
<feature type="transmembrane region" description="Helical" evidence="7">
    <location>
        <begin position="24"/>
        <end position="53"/>
    </location>
</feature>
<feature type="transmembrane region" description="Helical" evidence="7">
    <location>
        <begin position="152"/>
        <end position="173"/>
    </location>
</feature>
<feature type="transmembrane region" description="Helical" evidence="7">
    <location>
        <begin position="179"/>
        <end position="198"/>
    </location>
</feature>
<reference evidence="10 11" key="1">
    <citation type="submission" date="2021-01" db="EMBL/GenBank/DDBJ databases">
        <title>011410 draft genome.</title>
        <authorList>
            <person name="Lang L."/>
        </authorList>
    </citation>
    <scope>NUCLEOTIDE SEQUENCE [LARGE SCALE GENOMIC DNA]</scope>
    <source>
        <strain evidence="10 11">KCTC 42845</strain>
    </source>
</reference>
<comment type="caution">
    <text evidence="10">The sequence shown here is derived from an EMBL/GenBank/DDBJ whole genome shotgun (WGS) entry which is preliminary data.</text>
</comment>
<keyword evidence="5 7" id="KW-1133">Transmembrane helix</keyword>
<dbReference type="PANTHER" id="PTHR43394:SF1">
    <property type="entry name" value="ATP-BINDING CASSETTE SUB-FAMILY B MEMBER 10, MITOCHONDRIAL"/>
    <property type="match status" value="1"/>
</dbReference>
<sequence length="588" mass="63230">MFRDGALDVMLRALRLAGEERGHVVLIVVLGLVSAVFEGFGLSLIIPIAQIALASGEARDLPHIGSLIRSLSGDDTSAVPLMVAAAAIFLAGLVIGVVNLVLSTRLSLVFAERLRAQIFETLMHQDIVLLEGKSSGKLMNIMATESWRACDALFVVISLIVQAIALVVLAGFLVAISPFHALLLAVLTALMALSVASVTRRVRHLGARATAANEGLTTYLFNLLNGLRVVRGFGREIYERRRFLRRSSKISFVFMRLAVLRGLVGPLVQLMTLGIVIILGLVSLARGDEAAVLIGFLAIAYRVQLRVANVLSARAGLLSFEAPIAEIENAIGHFGTIPEKGQPLPPLAREIRMENVTVRYPSADVAAVTDISCSFRVGEVTAIAGRSGAGKSTLVALLLRFTSPERGRILVDGVPLSQISRAAWHERIAFVEQNAFLFSGSVRANIAYGRPGASLDEVRGAAREAQAHDFISALEQGYDTLIGERGARLSQGQRQRIALARALLRDPDVLILDEATNALDAITERAVRQVLEQANRPRVVIVIAHRRETIGFADRVLVLRDGVLVQEGRPRDLAAASGLYAELYGGGA</sequence>
<comment type="subcellular location">
    <subcellularLocation>
        <location evidence="1">Cell membrane</location>
        <topology evidence="1">Multi-pass membrane protein</topology>
    </subcellularLocation>
</comment>
<dbReference type="SUPFAM" id="SSF90123">
    <property type="entry name" value="ABC transporter transmembrane region"/>
    <property type="match status" value="1"/>
</dbReference>
<dbReference type="GO" id="GO:0005524">
    <property type="term" value="F:ATP binding"/>
    <property type="evidence" value="ECO:0007669"/>
    <property type="project" value="UniProtKB-KW"/>
</dbReference>
<keyword evidence="2 7" id="KW-0812">Transmembrane</keyword>